<protein>
    <recommendedName>
        <fullName evidence="1">Methyltransferase domain-containing protein</fullName>
    </recommendedName>
</protein>
<reference evidence="2" key="1">
    <citation type="journal article" date="2015" name="Nature">
        <title>Complex archaea that bridge the gap between prokaryotes and eukaryotes.</title>
        <authorList>
            <person name="Spang A."/>
            <person name="Saw J.H."/>
            <person name="Jorgensen S.L."/>
            <person name="Zaremba-Niedzwiedzka K."/>
            <person name="Martijn J."/>
            <person name="Lind A.E."/>
            <person name="van Eijk R."/>
            <person name="Schleper C."/>
            <person name="Guy L."/>
            <person name="Ettema T.J."/>
        </authorList>
    </citation>
    <scope>NUCLEOTIDE SEQUENCE</scope>
</reference>
<dbReference type="InterPro" id="IPR050723">
    <property type="entry name" value="CFA/CMAS"/>
</dbReference>
<dbReference type="PANTHER" id="PTHR43667:SF2">
    <property type="entry name" value="FATTY ACID C-METHYL TRANSFERASE"/>
    <property type="match status" value="1"/>
</dbReference>
<dbReference type="CDD" id="cd02440">
    <property type="entry name" value="AdoMet_MTases"/>
    <property type="match status" value="1"/>
</dbReference>
<evidence type="ECO:0000259" key="1">
    <source>
        <dbReference type="Pfam" id="PF13649"/>
    </source>
</evidence>
<evidence type="ECO:0000313" key="2">
    <source>
        <dbReference type="EMBL" id="KKN33786.1"/>
    </source>
</evidence>
<dbReference type="SUPFAM" id="SSF53335">
    <property type="entry name" value="S-adenosyl-L-methionine-dependent methyltransferases"/>
    <property type="match status" value="1"/>
</dbReference>
<dbReference type="PANTHER" id="PTHR43667">
    <property type="entry name" value="CYCLOPROPANE-FATTY-ACYL-PHOSPHOLIPID SYNTHASE"/>
    <property type="match status" value="1"/>
</dbReference>
<sequence>MIKKNERRIPPIVYTRDYFLSDHCDGFKEFKERFGLSFNKAKALEMLRIEPETKILDIGCGRGELLYHCGQRGARLFGIDYSIDAIDITKEVLKEFGNAKILLGDCRSIPFSSNLFDRVVAIDLIEHMNYRDGLATVQEINRVLKPGSFALIYTSPNRIFVNIVYPIVKVIFSLWDRDASYSLQKHMYVADKVHIQHYDFFLFKKLSKDVGICSNVWVDRDVFRSGENRFTETIHKSLIGRSIRLLLKIFPLHLILGNDIWMKFYK</sequence>
<feature type="domain" description="Methyltransferase" evidence="1">
    <location>
        <begin position="55"/>
        <end position="147"/>
    </location>
</feature>
<accession>A0A0F9S9X8</accession>
<dbReference type="EMBL" id="LAZR01002151">
    <property type="protein sequence ID" value="KKN33786.1"/>
    <property type="molecule type" value="Genomic_DNA"/>
</dbReference>
<dbReference type="InterPro" id="IPR029063">
    <property type="entry name" value="SAM-dependent_MTases_sf"/>
</dbReference>
<dbReference type="Pfam" id="PF13649">
    <property type="entry name" value="Methyltransf_25"/>
    <property type="match status" value="1"/>
</dbReference>
<dbReference type="InterPro" id="IPR041698">
    <property type="entry name" value="Methyltransf_25"/>
</dbReference>
<dbReference type="Gene3D" id="3.40.50.150">
    <property type="entry name" value="Vaccinia Virus protein VP39"/>
    <property type="match status" value="1"/>
</dbReference>
<organism evidence="2">
    <name type="scientific">marine sediment metagenome</name>
    <dbReference type="NCBI Taxonomy" id="412755"/>
    <lineage>
        <taxon>unclassified sequences</taxon>
        <taxon>metagenomes</taxon>
        <taxon>ecological metagenomes</taxon>
    </lineage>
</organism>
<dbReference type="AlphaFoldDB" id="A0A0F9S9X8"/>
<name>A0A0F9S9X8_9ZZZZ</name>
<gene>
    <name evidence="2" type="ORF">LCGC14_0800190</name>
</gene>
<proteinExistence type="predicted"/>
<comment type="caution">
    <text evidence="2">The sequence shown here is derived from an EMBL/GenBank/DDBJ whole genome shotgun (WGS) entry which is preliminary data.</text>
</comment>